<proteinExistence type="predicted"/>
<name>A0A379EXZ2_9BACT</name>
<organism evidence="1 2">
    <name type="scientific">Prevotella pallens</name>
    <dbReference type="NCBI Taxonomy" id="60133"/>
    <lineage>
        <taxon>Bacteria</taxon>
        <taxon>Pseudomonadati</taxon>
        <taxon>Bacteroidota</taxon>
        <taxon>Bacteroidia</taxon>
        <taxon>Bacteroidales</taxon>
        <taxon>Prevotellaceae</taxon>
        <taxon>Prevotella</taxon>
    </lineage>
</organism>
<evidence type="ECO:0000313" key="1">
    <source>
        <dbReference type="EMBL" id="SUC11278.1"/>
    </source>
</evidence>
<evidence type="ECO:0000313" key="2">
    <source>
        <dbReference type="Proteomes" id="UP000254235"/>
    </source>
</evidence>
<dbReference type="Proteomes" id="UP000254235">
    <property type="component" value="Unassembled WGS sequence"/>
</dbReference>
<dbReference type="AlphaFoldDB" id="A0A379EXZ2"/>
<protein>
    <submittedName>
        <fullName evidence="1">Uncharacterized protein</fullName>
    </submittedName>
</protein>
<reference evidence="1 2" key="1">
    <citation type="submission" date="2018-06" db="EMBL/GenBank/DDBJ databases">
        <authorList>
            <consortium name="Pathogen Informatics"/>
            <person name="Doyle S."/>
        </authorList>
    </citation>
    <scope>NUCLEOTIDE SEQUENCE [LARGE SCALE GENOMIC DNA]</scope>
    <source>
        <strain evidence="1 2">NCTC13043</strain>
    </source>
</reference>
<sequence length="34" mass="4142">MNNAQKITKIMGITTKLLIDFYRSFTQLLQYKRY</sequence>
<dbReference type="EMBL" id="UGTP01000001">
    <property type="protein sequence ID" value="SUC11278.1"/>
    <property type="molecule type" value="Genomic_DNA"/>
</dbReference>
<accession>A0A379EXZ2</accession>
<gene>
    <name evidence="1" type="ORF">NCTC13043_00121</name>
</gene>